<reference evidence="5" key="1">
    <citation type="journal article" date="2019" name="Int. J. Syst. Evol. Microbiol.">
        <title>The Global Catalogue of Microorganisms (GCM) 10K type strain sequencing project: providing services to taxonomists for standard genome sequencing and annotation.</title>
        <authorList>
            <consortium name="The Broad Institute Genomics Platform"/>
            <consortium name="The Broad Institute Genome Sequencing Center for Infectious Disease"/>
            <person name="Wu L."/>
            <person name="Ma J."/>
        </authorList>
    </citation>
    <scope>NUCLEOTIDE SEQUENCE [LARGE SCALE GENOMIC DNA]</scope>
    <source>
        <strain evidence="5">JCM 15309</strain>
    </source>
</reference>
<feature type="domain" description="Response regulatory" evidence="3">
    <location>
        <begin position="4"/>
        <end position="119"/>
    </location>
</feature>
<dbReference type="InterPro" id="IPR050595">
    <property type="entry name" value="Bact_response_regulator"/>
</dbReference>
<organism evidence="4 5">
    <name type="scientific">Nocardioides panacihumi</name>
    <dbReference type="NCBI Taxonomy" id="400774"/>
    <lineage>
        <taxon>Bacteria</taxon>
        <taxon>Bacillati</taxon>
        <taxon>Actinomycetota</taxon>
        <taxon>Actinomycetes</taxon>
        <taxon>Propionibacteriales</taxon>
        <taxon>Nocardioidaceae</taxon>
        <taxon>Nocardioides</taxon>
    </lineage>
</organism>
<dbReference type="SUPFAM" id="SSF52172">
    <property type="entry name" value="CheY-like"/>
    <property type="match status" value="1"/>
</dbReference>
<proteinExistence type="predicted"/>
<dbReference type="SMART" id="SM00448">
    <property type="entry name" value="REC"/>
    <property type="match status" value="1"/>
</dbReference>
<dbReference type="EMBL" id="BAAAPB010000005">
    <property type="protein sequence ID" value="GAA1974968.1"/>
    <property type="molecule type" value="Genomic_DNA"/>
</dbReference>
<evidence type="ECO:0000256" key="2">
    <source>
        <dbReference type="PROSITE-ProRule" id="PRU00169"/>
    </source>
</evidence>
<feature type="modified residue" description="4-aspartylphosphate" evidence="2">
    <location>
        <position position="54"/>
    </location>
</feature>
<protein>
    <submittedName>
        <fullName evidence="4">Response regulator</fullName>
    </submittedName>
</protein>
<dbReference type="Gene3D" id="3.40.50.2300">
    <property type="match status" value="1"/>
</dbReference>
<keyword evidence="1 2" id="KW-0597">Phosphoprotein</keyword>
<dbReference type="Proteomes" id="UP001500571">
    <property type="component" value="Unassembled WGS sequence"/>
</dbReference>
<dbReference type="PANTHER" id="PTHR44591">
    <property type="entry name" value="STRESS RESPONSE REGULATOR PROTEIN 1"/>
    <property type="match status" value="1"/>
</dbReference>
<dbReference type="CDD" id="cd17535">
    <property type="entry name" value="REC_NarL-like"/>
    <property type="match status" value="1"/>
</dbReference>
<accession>A0ABN2RU49</accession>
<evidence type="ECO:0000256" key="1">
    <source>
        <dbReference type="ARBA" id="ARBA00022553"/>
    </source>
</evidence>
<dbReference type="RefSeq" id="WP_344048009.1">
    <property type="nucleotide sequence ID" value="NZ_BAAAPB010000005.1"/>
</dbReference>
<dbReference type="InterPro" id="IPR001789">
    <property type="entry name" value="Sig_transdc_resp-reg_receiver"/>
</dbReference>
<dbReference type="PANTHER" id="PTHR44591:SF3">
    <property type="entry name" value="RESPONSE REGULATORY DOMAIN-CONTAINING PROTEIN"/>
    <property type="match status" value="1"/>
</dbReference>
<gene>
    <name evidence="4" type="ORF">GCM10009798_40270</name>
</gene>
<comment type="caution">
    <text evidence="4">The sequence shown here is derived from an EMBL/GenBank/DDBJ whole genome shotgun (WGS) entry which is preliminary data.</text>
</comment>
<sequence>MPLRILVVDDNPHFRRTAVELLTLRGFEVVGEASGGQEALAAARHAQPDAVLLDINMPDLDGFAVARSLTREHPTIRIVLTSSATERVLAEDLDGSGATAFVPKAELATCDLTRLFDVR</sequence>
<dbReference type="InterPro" id="IPR011006">
    <property type="entry name" value="CheY-like_superfamily"/>
</dbReference>
<evidence type="ECO:0000313" key="5">
    <source>
        <dbReference type="Proteomes" id="UP001500571"/>
    </source>
</evidence>
<dbReference type="PROSITE" id="PS50110">
    <property type="entry name" value="RESPONSE_REGULATORY"/>
    <property type="match status" value="1"/>
</dbReference>
<name>A0ABN2RU49_9ACTN</name>
<evidence type="ECO:0000313" key="4">
    <source>
        <dbReference type="EMBL" id="GAA1974968.1"/>
    </source>
</evidence>
<keyword evidence="5" id="KW-1185">Reference proteome</keyword>
<evidence type="ECO:0000259" key="3">
    <source>
        <dbReference type="PROSITE" id="PS50110"/>
    </source>
</evidence>
<dbReference type="InterPro" id="IPR058245">
    <property type="entry name" value="NreC/VraR/RcsB-like_REC"/>
</dbReference>
<dbReference type="Pfam" id="PF00072">
    <property type="entry name" value="Response_reg"/>
    <property type="match status" value="1"/>
</dbReference>